<dbReference type="Proteomes" id="UP000442469">
    <property type="component" value="Unassembled WGS sequence"/>
</dbReference>
<dbReference type="GeneID" id="77006406"/>
<dbReference type="Proteomes" id="UP000029278">
    <property type="component" value="Unassembled WGS sequence"/>
</dbReference>
<feature type="transmembrane region" description="Helical" evidence="1">
    <location>
        <begin position="20"/>
        <end position="44"/>
    </location>
</feature>
<evidence type="ECO:0000313" key="3">
    <source>
        <dbReference type="EMBL" id="MUG22681.1"/>
    </source>
</evidence>
<dbReference type="AlphaFoldDB" id="A0A090ZGI5"/>
<evidence type="ECO:0000313" key="2">
    <source>
        <dbReference type="EMBL" id="KFN09503.1"/>
    </source>
</evidence>
<keyword evidence="1" id="KW-0472">Membrane</keyword>
<comment type="caution">
    <text evidence="2">The sequence shown here is derived from an EMBL/GenBank/DDBJ whole genome shotgun (WGS) entry which is preliminary data.</text>
</comment>
<accession>A0A090ZGI5</accession>
<dbReference type="HOGENOM" id="CLU_192686_1_0_9"/>
<reference evidence="2 4" key="1">
    <citation type="submission" date="2014-04" db="EMBL/GenBank/DDBJ databases">
        <authorList>
            <person name="Bishop-Lilly K.A."/>
            <person name="Broomall S.M."/>
            <person name="Chain P.S."/>
            <person name="Chertkov O."/>
            <person name="Coyne S.R."/>
            <person name="Daligault H.E."/>
            <person name="Davenport K.W."/>
            <person name="Erkkila T."/>
            <person name="Frey K.G."/>
            <person name="Gibbons H.S."/>
            <person name="Gu W."/>
            <person name="Jaissle J."/>
            <person name="Johnson S.L."/>
            <person name="Koroleva G.I."/>
            <person name="Ladner J.T."/>
            <person name="Lo C.-C."/>
            <person name="Minogue T.D."/>
            <person name="Munk C."/>
            <person name="Palacios G.F."/>
            <person name="Redden C.L."/>
            <person name="Rosenzweig C.N."/>
            <person name="Scholz M.B."/>
            <person name="Teshima H."/>
            <person name="Xu Y."/>
        </authorList>
    </citation>
    <scope>NUCLEOTIDE SEQUENCE [LARGE SCALE GENOMIC DNA]</scope>
    <source>
        <strain evidence="2 4">8244</strain>
    </source>
</reference>
<keyword evidence="4" id="KW-1185">Reference proteome</keyword>
<dbReference type="PATRIC" id="fig|44252.3.peg.2186"/>
<evidence type="ECO:0000313" key="5">
    <source>
        <dbReference type="Proteomes" id="UP000442469"/>
    </source>
</evidence>
<dbReference type="STRING" id="44252.DJ90_3062"/>
<keyword evidence="1" id="KW-1133">Transmembrane helix</keyword>
<evidence type="ECO:0000256" key="1">
    <source>
        <dbReference type="SAM" id="Phobius"/>
    </source>
</evidence>
<dbReference type="EMBL" id="WNZZ01000005">
    <property type="protein sequence ID" value="MUG22681.1"/>
    <property type="molecule type" value="Genomic_DNA"/>
</dbReference>
<organism evidence="2 4">
    <name type="scientific">Paenibacillus macerans</name>
    <name type="common">Bacillus macerans</name>
    <dbReference type="NCBI Taxonomy" id="44252"/>
    <lineage>
        <taxon>Bacteria</taxon>
        <taxon>Bacillati</taxon>
        <taxon>Bacillota</taxon>
        <taxon>Bacilli</taxon>
        <taxon>Bacillales</taxon>
        <taxon>Paenibacillaceae</taxon>
        <taxon>Paenibacillus</taxon>
    </lineage>
</organism>
<dbReference type="RefSeq" id="WP_036621763.1">
    <property type="nucleotide sequence ID" value="NZ_BGML01000029.1"/>
</dbReference>
<dbReference type="Pfam" id="PF10031">
    <property type="entry name" value="DUF2273"/>
    <property type="match status" value="1"/>
</dbReference>
<dbReference type="OrthoDB" id="1798631at2"/>
<name>A0A090ZGI5_PAEMA</name>
<protein>
    <submittedName>
        <fullName evidence="3">DUF2273 domain-containing protein</fullName>
    </submittedName>
</protein>
<dbReference type="InterPro" id="IPR018730">
    <property type="entry name" value="DUF2273"/>
</dbReference>
<sequence>MFWKQLWESHRGRLLGVAAAVFLCPIYLFFGFWNMLFCALLLFIGYTIGKQKDLDQGPLLPWGEIWEWLSSRWRPFK</sequence>
<proteinExistence type="predicted"/>
<gene>
    <name evidence="2" type="ORF">DJ90_3062</name>
    <name evidence="3" type="ORF">GNQ08_09685</name>
</gene>
<reference evidence="3 5" key="2">
    <citation type="submission" date="2019-11" db="EMBL/GenBank/DDBJ databases">
        <title>Draft genome sequences of five Paenibacillus species of dairy origin.</title>
        <authorList>
            <person name="Olajide A.M."/>
            <person name="Chen S."/>
            <person name="Lapointe G."/>
        </authorList>
    </citation>
    <scope>NUCLEOTIDE SEQUENCE [LARGE SCALE GENOMIC DNA]</scope>
    <source>
        <strain evidence="3 5">3CT49</strain>
    </source>
</reference>
<evidence type="ECO:0000313" key="4">
    <source>
        <dbReference type="Proteomes" id="UP000029278"/>
    </source>
</evidence>
<dbReference type="EMBL" id="JMQA01000022">
    <property type="protein sequence ID" value="KFN09503.1"/>
    <property type="molecule type" value="Genomic_DNA"/>
</dbReference>
<keyword evidence="1" id="KW-0812">Transmembrane</keyword>